<evidence type="ECO:0000256" key="5">
    <source>
        <dbReference type="ARBA" id="ARBA00023136"/>
    </source>
</evidence>
<feature type="transmembrane region" description="Helical" evidence="6">
    <location>
        <begin position="21"/>
        <end position="43"/>
    </location>
</feature>
<feature type="transmembrane region" description="Helical" evidence="6">
    <location>
        <begin position="110"/>
        <end position="131"/>
    </location>
</feature>
<dbReference type="RefSeq" id="WP_246422514.1">
    <property type="nucleotide sequence ID" value="NZ_JACIGK010000004.1"/>
</dbReference>
<gene>
    <name evidence="8" type="ORF">GGD89_000859</name>
</gene>
<evidence type="ECO:0000259" key="7">
    <source>
        <dbReference type="Pfam" id="PF00892"/>
    </source>
</evidence>
<keyword evidence="4 6" id="KW-1133">Transmembrane helix</keyword>
<dbReference type="InterPro" id="IPR050638">
    <property type="entry name" value="AA-Vitamin_Transporters"/>
</dbReference>
<keyword evidence="5 6" id="KW-0472">Membrane</keyword>
<evidence type="ECO:0000256" key="4">
    <source>
        <dbReference type="ARBA" id="ARBA00022989"/>
    </source>
</evidence>
<proteinExistence type="inferred from homology"/>
<feature type="transmembrane region" description="Helical" evidence="6">
    <location>
        <begin position="231"/>
        <end position="251"/>
    </location>
</feature>
<evidence type="ECO:0000256" key="3">
    <source>
        <dbReference type="ARBA" id="ARBA00022692"/>
    </source>
</evidence>
<evidence type="ECO:0000313" key="9">
    <source>
        <dbReference type="Proteomes" id="UP000554286"/>
    </source>
</evidence>
<keyword evidence="9" id="KW-1185">Reference proteome</keyword>
<feature type="transmembrane region" description="Helical" evidence="6">
    <location>
        <begin position="138"/>
        <end position="157"/>
    </location>
</feature>
<keyword evidence="3 6" id="KW-0812">Transmembrane</keyword>
<comment type="subcellular location">
    <subcellularLocation>
        <location evidence="1">Membrane</location>
        <topology evidence="1">Multi-pass membrane protein</topology>
    </subcellularLocation>
</comment>
<dbReference type="PANTHER" id="PTHR32322:SF2">
    <property type="entry name" value="EAMA DOMAIN-CONTAINING PROTEIN"/>
    <property type="match status" value="1"/>
</dbReference>
<dbReference type="InterPro" id="IPR037185">
    <property type="entry name" value="EmrE-like"/>
</dbReference>
<dbReference type="PANTHER" id="PTHR32322">
    <property type="entry name" value="INNER MEMBRANE TRANSPORTER"/>
    <property type="match status" value="1"/>
</dbReference>
<comment type="similarity">
    <text evidence="2">Belongs to the EamA transporter family.</text>
</comment>
<evidence type="ECO:0000313" key="8">
    <source>
        <dbReference type="EMBL" id="MBB4265244.1"/>
    </source>
</evidence>
<dbReference type="SUPFAM" id="SSF103481">
    <property type="entry name" value="Multidrug resistance efflux transporter EmrE"/>
    <property type="match status" value="2"/>
</dbReference>
<feature type="transmembrane region" description="Helical" evidence="6">
    <location>
        <begin position="172"/>
        <end position="190"/>
    </location>
</feature>
<name>A0A7W6RC44_9PROT</name>
<sequence length="316" mass="33936">MTSMSREPGLRGRLARIADRPYLLLFLTITFWSGNAIVGRAVAGHVPPVGLAFWRWTVAGLILLAVAWPRLRKEWPVLRAHWPIVLVLSGLGIAVFNTFLYIGLQHTQAINALLMQTAMPVLIILWTFAVFGERVRAWQAVGLLISLAGAAVVISRGDPGVLLGLQWNAGDLWVLAAVVCYAGYTALLRVRPKVSASVFLAATFLIGAVLLAPLYLWETLVGGRVMPLDTVTLGAVAYVALFPSILAFACFNRGVALVGANVAGQFLYLMPLVGGLMSMVLLGESVLWAHGAGLALILSGLWLATRRPARAPPDPS</sequence>
<comment type="caution">
    <text evidence="8">The sequence shown here is derived from an EMBL/GenBank/DDBJ whole genome shotgun (WGS) entry which is preliminary data.</text>
</comment>
<feature type="transmembrane region" description="Helical" evidence="6">
    <location>
        <begin position="197"/>
        <end position="216"/>
    </location>
</feature>
<accession>A0A7W6RC44</accession>
<feature type="transmembrane region" description="Helical" evidence="6">
    <location>
        <begin position="258"/>
        <end position="281"/>
    </location>
</feature>
<feature type="transmembrane region" description="Helical" evidence="6">
    <location>
        <begin position="49"/>
        <end position="68"/>
    </location>
</feature>
<dbReference type="InterPro" id="IPR000620">
    <property type="entry name" value="EamA_dom"/>
</dbReference>
<dbReference type="Proteomes" id="UP000554286">
    <property type="component" value="Unassembled WGS sequence"/>
</dbReference>
<dbReference type="Pfam" id="PF00892">
    <property type="entry name" value="EamA"/>
    <property type="match status" value="2"/>
</dbReference>
<feature type="domain" description="EamA" evidence="7">
    <location>
        <begin position="22"/>
        <end position="154"/>
    </location>
</feature>
<dbReference type="EMBL" id="JACIGK010000004">
    <property type="protein sequence ID" value="MBB4265244.1"/>
    <property type="molecule type" value="Genomic_DNA"/>
</dbReference>
<organism evidence="8 9">
    <name type="scientific">Roseospira visakhapatnamensis</name>
    <dbReference type="NCBI Taxonomy" id="390880"/>
    <lineage>
        <taxon>Bacteria</taxon>
        <taxon>Pseudomonadati</taxon>
        <taxon>Pseudomonadota</taxon>
        <taxon>Alphaproteobacteria</taxon>
        <taxon>Rhodospirillales</taxon>
        <taxon>Rhodospirillaceae</taxon>
        <taxon>Roseospira</taxon>
    </lineage>
</organism>
<dbReference type="GO" id="GO:0016020">
    <property type="term" value="C:membrane"/>
    <property type="evidence" value="ECO:0007669"/>
    <property type="project" value="UniProtKB-SubCell"/>
</dbReference>
<reference evidence="8 9" key="1">
    <citation type="submission" date="2020-08" db="EMBL/GenBank/DDBJ databases">
        <title>Genome sequencing of Purple Non-Sulfur Bacteria from various extreme environments.</title>
        <authorList>
            <person name="Mayer M."/>
        </authorList>
    </citation>
    <scope>NUCLEOTIDE SEQUENCE [LARGE SCALE GENOMIC DNA]</scope>
    <source>
        <strain evidence="8 9">JA131</strain>
    </source>
</reference>
<feature type="domain" description="EamA" evidence="7">
    <location>
        <begin position="169"/>
        <end position="305"/>
    </location>
</feature>
<evidence type="ECO:0000256" key="6">
    <source>
        <dbReference type="SAM" id="Phobius"/>
    </source>
</evidence>
<protein>
    <submittedName>
        <fullName evidence="8">Drug/metabolite transporter (DMT)-like permease</fullName>
    </submittedName>
</protein>
<dbReference type="AlphaFoldDB" id="A0A7W6RC44"/>
<evidence type="ECO:0000256" key="2">
    <source>
        <dbReference type="ARBA" id="ARBA00007362"/>
    </source>
</evidence>
<evidence type="ECO:0000256" key="1">
    <source>
        <dbReference type="ARBA" id="ARBA00004141"/>
    </source>
</evidence>
<feature type="transmembrane region" description="Helical" evidence="6">
    <location>
        <begin position="287"/>
        <end position="304"/>
    </location>
</feature>
<feature type="transmembrane region" description="Helical" evidence="6">
    <location>
        <begin position="80"/>
        <end position="104"/>
    </location>
</feature>